<protein>
    <recommendedName>
        <fullName evidence="1">SCO6045-like C-terminal domain-containing protein</fullName>
    </recommendedName>
</protein>
<dbReference type="AlphaFoldDB" id="A0A1H8YPT0"/>
<gene>
    <name evidence="2" type="ORF">SAMN04489732_1393</name>
</gene>
<dbReference type="InterPro" id="IPR058711">
    <property type="entry name" value="SCO6045-like_C"/>
</dbReference>
<dbReference type="STRING" id="394193.SAMN04489732_1393"/>
<dbReference type="Pfam" id="PF26136">
    <property type="entry name" value="SCO6045_C"/>
    <property type="match status" value="1"/>
</dbReference>
<name>A0A1H8YPT0_9PSEU</name>
<keyword evidence="3" id="KW-1185">Reference proteome</keyword>
<sequence>MTREDLAARQAALLETLLTDAPAPSGFDPARLRIEADVLLAKRRKLVAYLRPDLPEALGERFRPLFDAFAAERPKAVTVRAREYADTFAAWLVTRGELPKPRWFQRRKR</sequence>
<accession>A0A1H8YPT0</accession>
<evidence type="ECO:0000313" key="2">
    <source>
        <dbReference type="EMBL" id="SEP54180.1"/>
    </source>
</evidence>
<organism evidence="2 3">
    <name type="scientific">Amycolatopsis saalfeldensis</name>
    <dbReference type="NCBI Taxonomy" id="394193"/>
    <lineage>
        <taxon>Bacteria</taxon>
        <taxon>Bacillati</taxon>
        <taxon>Actinomycetota</taxon>
        <taxon>Actinomycetes</taxon>
        <taxon>Pseudonocardiales</taxon>
        <taxon>Pseudonocardiaceae</taxon>
        <taxon>Amycolatopsis</taxon>
    </lineage>
</organism>
<reference evidence="2 3" key="1">
    <citation type="submission" date="2016-10" db="EMBL/GenBank/DDBJ databases">
        <authorList>
            <person name="de Groot N.N."/>
        </authorList>
    </citation>
    <scope>NUCLEOTIDE SEQUENCE [LARGE SCALE GENOMIC DNA]</scope>
    <source>
        <strain evidence="2 3">DSM 44993</strain>
    </source>
</reference>
<dbReference type="RefSeq" id="WP_091629308.1">
    <property type="nucleotide sequence ID" value="NZ_FOEF01000039.1"/>
</dbReference>
<evidence type="ECO:0000259" key="1">
    <source>
        <dbReference type="Pfam" id="PF26136"/>
    </source>
</evidence>
<evidence type="ECO:0000313" key="3">
    <source>
        <dbReference type="Proteomes" id="UP000198582"/>
    </source>
</evidence>
<dbReference type="OrthoDB" id="5382443at2"/>
<dbReference type="EMBL" id="FOEF01000039">
    <property type="protein sequence ID" value="SEP54180.1"/>
    <property type="molecule type" value="Genomic_DNA"/>
</dbReference>
<feature type="domain" description="SCO6045-like C-terminal" evidence="1">
    <location>
        <begin position="7"/>
        <end position="93"/>
    </location>
</feature>
<proteinExistence type="predicted"/>
<dbReference type="Proteomes" id="UP000198582">
    <property type="component" value="Unassembled WGS sequence"/>
</dbReference>